<dbReference type="GO" id="GO:0005576">
    <property type="term" value="C:extracellular region"/>
    <property type="evidence" value="ECO:0007669"/>
    <property type="project" value="InterPro"/>
</dbReference>
<feature type="binding site" evidence="11">
    <location>
        <position position="71"/>
    </location>
    <ligand>
        <name>heme b</name>
        <dbReference type="ChEBI" id="CHEBI:60344"/>
        <note>axial binding residue</note>
    </ligand>
    <ligandPart>
        <name>Fe</name>
        <dbReference type="ChEBI" id="CHEBI:18248"/>
    </ligandPart>
</feature>
<evidence type="ECO:0000256" key="6">
    <source>
        <dbReference type="ARBA" id="ARBA00023004"/>
    </source>
</evidence>
<keyword evidence="2 8" id="KW-0813">Transport</keyword>
<feature type="binding site" evidence="11">
    <location>
        <position position="102"/>
    </location>
    <ligand>
        <name>heme b</name>
        <dbReference type="ChEBI" id="CHEBI:60344"/>
    </ligand>
</feature>
<dbReference type="GO" id="GO:0005344">
    <property type="term" value="F:oxygen carrier activity"/>
    <property type="evidence" value="ECO:0007669"/>
    <property type="project" value="UniProtKB-KW"/>
</dbReference>
<dbReference type="PANTHER" id="PTHR47217:SF1">
    <property type="entry name" value="GLOBIN-LIKE PROTEIN"/>
    <property type="match status" value="1"/>
</dbReference>
<dbReference type="GO" id="GO:0005833">
    <property type="term" value="C:hemoglobin complex"/>
    <property type="evidence" value="ECO:0007669"/>
    <property type="project" value="InterPro"/>
</dbReference>
<feature type="binding site" evidence="11">
    <location>
        <position position="103"/>
    </location>
    <ligand>
        <name>heme b</name>
        <dbReference type="ChEBI" id="CHEBI:60344"/>
        <note>axial binding residue</note>
    </ligand>
    <ligandPart>
        <name>Fe</name>
        <dbReference type="ChEBI" id="CHEBI:18248"/>
    </ligandPart>
</feature>
<keyword evidence="5 11" id="KW-0479">Metal-binding</keyword>
<dbReference type="Pfam" id="PF00042">
    <property type="entry name" value="Globin"/>
    <property type="match status" value="1"/>
</dbReference>
<evidence type="ECO:0000256" key="7">
    <source>
        <dbReference type="ARBA" id="ARBA00023179"/>
    </source>
</evidence>
<evidence type="ECO:0000256" key="2">
    <source>
        <dbReference type="ARBA" id="ARBA00022448"/>
    </source>
</evidence>
<dbReference type="PROSITE" id="PS01033">
    <property type="entry name" value="GLOBIN"/>
    <property type="match status" value="1"/>
</dbReference>
<keyword evidence="6 11" id="KW-0408">Iron</keyword>
<sequence length="162" mass="18322">MADPCPVTKLTKAEKDAVANSWAALKQDWKTIGADFFVKLFETYPNIKAYFKSFDNMDMSEIKQSPKLRAHSINFCHGLNSFIQSLDEPDVLVILVQKLTVNHFRRKIAVDRFQEAFALYVSYAQDHAKFDDFTAAAWTKTLKVVADVIGGHMQTLQKSGGE</sequence>
<proteinExistence type="evidence at protein level"/>
<comment type="similarity">
    <text evidence="8">Belongs to the globin family.</text>
</comment>
<dbReference type="EMBL" id="AM086630">
    <property type="protein sequence ID" value="CAJ31108.1"/>
    <property type="molecule type" value="Genomic_DNA"/>
</dbReference>
<evidence type="ECO:0000256" key="1">
    <source>
        <dbReference type="ARBA" id="ARBA00013895"/>
    </source>
</evidence>
<protein>
    <recommendedName>
        <fullName evidence="1">Globin</fullName>
    </recommendedName>
</protein>
<dbReference type="InterPro" id="IPR044399">
    <property type="entry name" value="Mb-like_M"/>
</dbReference>
<evidence type="ECO:0000259" key="9">
    <source>
        <dbReference type="PROSITE" id="PS01033"/>
    </source>
</evidence>
<name>Q3MQ26_SPISO</name>
<dbReference type="GO" id="GO:0020037">
    <property type="term" value="F:heme binding"/>
    <property type="evidence" value="ECO:0007669"/>
    <property type="project" value="InterPro"/>
</dbReference>
<dbReference type="InterPro" id="IPR009050">
    <property type="entry name" value="Globin-like_sf"/>
</dbReference>
<dbReference type="PRINTS" id="PR00611">
    <property type="entry name" value="ERYTHCRUORIN"/>
</dbReference>
<dbReference type="AlphaFoldDB" id="Q3MQ26"/>
<evidence type="ECO:0000256" key="4">
    <source>
        <dbReference type="ARBA" id="ARBA00022621"/>
    </source>
</evidence>
<dbReference type="InterPro" id="IPR012292">
    <property type="entry name" value="Globin/Proto"/>
</dbReference>
<keyword evidence="4 8" id="KW-0561">Oxygen transport</keyword>
<keyword evidence="7" id="KW-0514">Muscle protein</keyword>
<gene>
    <name evidence="10" type="primary">nHb</name>
</gene>
<accession>Q3MQ26</accession>
<dbReference type="GO" id="GO:0019825">
    <property type="term" value="F:oxygen binding"/>
    <property type="evidence" value="ECO:0007669"/>
    <property type="project" value="InterPro"/>
</dbReference>
<feature type="domain" description="Globin" evidence="9">
    <location>
        <begin position="9"/>
        <end position="154"/>
    </location>
</feature>
<evidence type="ECO:0000256" key="3">
    <source>
        <dbReference type="ARBA" id="ARBA00022617"/>
    </source>
</evidence>
<evidence type="ECO:0007829" key="11">
    <source>
        <dbReference type="PDB" id="8OUP"/>
    </source>
</evidence>
<dbReference type="InterPro" id="IPR002336">
    <property type="entry name" value="Erythrocruorin"/>
</dbReference>
<dbReference type="GO" id="GO:0046872">
    <property type="term" value="F:metal ion binding"/>
    <property type="evidence" value="ECO:0007669"/>
    <property type="project" value="UniProtKB-KW"/>
</dbReference>
<dbReference type="EMBL" id="AM086629">
    <property type="protein sequence ID" value="CAJ31107.1"/>
    <property type="molecule type" value="mRNA"/>
</dbReference>
<dbReference type="CDD" id="cd01040">
    <property type="entry name" value="Mb-like"/>
    <property type="match status" value="1"/>
</dbReference>
<reference evidence="10" key="1">
    <citation type="journal article" date="2006" name="J. Biol. Chem.">
        <title>The nerve hemoglobin of the bivalve mollusc Spisula solidissima: molecular cloning, ligand binding studies and phylogenetic analysis.</title>
        <authorList>
            <person name="Dewilde S."/>
            <person name="Ebner B."/>
            <person name="Vinck E."/>
            <person name="Gilany K."/>
            <person name="Hankeln T."/>
            <person name="Burmester T."/>
            <person name="Kreiling J."/>
            <person name="Reinisch C."/>
            <person name="Vanfleteren J.R."/>
            <person name="Kiger L."/>
            <person name="Marden M.C."/>
            <person name="Hundahl C."/>
            <person name="Fago A."/>
            <person name="Van Doorslaer S."/>
            <person name="Moens L."/>
        </authorList>
    </citation>
    <scope>NUCLEOTIDE SEQUENCE</scope>
</reference>
<organism evidence="10">
    <name type="scientific">Spisula solidissima</name>
    <name type="common">Atlantic surf-clam</name>
    <dbReference type="NCBI Taxonomy" id="6584"/>
    <lineage>
        <taxon>Eukaryota</taxon>
        <taxon>Metazoa</taxon>
        <taxon>Spiralia</taxon>
        <taxon>Lophotrochozoa</taxon>
        <taxon>Mollusca</taxon>
        <taxon>Bivalvia</taxon>
        <taxon>Autobranchia</taxon>
        <taxon>Heteroconchia</taxon>
        <taxon>Euheterodonta</taxon>
        <taxon>Imparidentia</taxon>
        <taxon>Neoheterodontei</taxon>
        <taxon>Venerida</taxon>
        <taxon>Mactroidea</taxon>
        <taxon>Mactridae</taxon>
        <taxon>Spisula</taxon>
    </lineage>
</organism>
<dbReference type="SMR" id="Q3MQ26"/>
<evidence type="ECO:0000313" key="10">
    <source>
        <dbReference type="EMBL" id="CAJ31108.1"/>
    </source>
</evidence>
<dbReference type="SUPFAM" id="SSF46458">
    <property type="entry name" value="Globin-like"/>
    <property type="match status" value="1"/>
</dbReference>
<dbReference type="Gene3D" id="1.10.490.10">
    <property type="entry name" value="Globins"/>
    <property type="match status" value="1"/>
</dbReference>
<evidence type="ECO:0000256" key="5">
    <source>
        <dbReference type="ARBA" id="ARBA00022723"/>
    </source>
</evidence>
<dbReference type="PANTHER" id="PTHR47217">
    <property type="entry name" value="GLOBIN-LIKE PROTEIN"/>
    <property type="match status" value="1"/>
</dbReference>
<dbReference type="InterPro" id="IPR000971">
    <property type="entry name" value="Globin"/>
</dbReference>
<feature type="binding site" evidence="11">
    <location>
        <position position="106"/>
    </location>
    <ligand>
        <name>heme b</name>
        <dbReference type="ChEBI" id="CHEBI:60344"/>
    </ligand>
</feature>
<keyword evidence="11" id="KW-0002">3D-structure</keyword>
<dbReference type="PDB" id="8OUP">
    <property type="method" value="X-ray"/>
    <property type="resolution" value="1.70 A"/>
    <property type="chains" value="A/B/C/D=1-162"/>
</dbReference>
<evidence type="ECO:0000256" key="8">
    <source>
        <dbReference type="RuleBase" id="RU000356"/>
    </source>
</evidence>
<keyword evidence="3 8" id="KW-0349">Heme</keyword>
<reference evidence="11" key="2">
    <citation type="journal article" date="2023" name="J. Inorg. Biochem.">
        <title>Structural and dynamic characterization of the hexa-coordinated globin from Spisula solidissima.</title>
        <authorList>
            <person name="Pesce A."/>
            <person name="Barmpidi K."/>
            <person name="Dewilde S."/>
            <person name="Estarellas C."/>
            <person name="Moens L."/>
            <person name="Bolognesi M."/>
            <person name="Luque F.J."/>
            <person name="Nardini M."/>
        </authorList>
    </citation>
    <scope>X-RAY CRYSTALLOGRAPHY (1.70 ANGSTROMS) IN COMPLEX WITH HEME B</scope>
</reference>